<keyword evidence="2" id="KW-0285">Flavoprotein</keyword>
<dbReference type="PANTHER" id="PTHR43104">
    <property type="entry name" value="L-2-HYDROXYGLUTARATE DEHYDROGENASE, MITOCHONDRIAL"/>
    <property type="match status" value="1"/>
</dbReference>
<keyword evidence="4" id="KW-0560">Oxidoreductase</keyword>
<evidence type="ECO:0000256" key="1">
    <source>
        <dbReference type="ARBA" id="ARBA00001974"/>
    </source>
</evidence>
<comment type="similarity">
    <text evidence="5">Belongs to the L2HGDH family.</text>
</comment>
<dbReference type="Gene3D" id="3.30.9.10">
    <property type="entry name" value="D-Amino Acid Oxidase, subunit A, domain 2"/>
    <property type="match status" value="1"/>
</dbReference>
<evidence type="ECO:0000256" key="3">
    <source>
        <dbReference type="ARBA" id="ARBA00022827"/>
    </source>
</evidence>
<dbReference type="Proteomes" id="UP001589862">
    <property type="component" value="Unassembled WGS sequence"/>
</dbReference>
<sequence length="118" mass="12307">MTEHVGIIGGGIVGLAIASAIAQRGAQVTVLEKETRVAAHQSGHNSGVLHAGLYYRAGSLKAQLCTRGRKMMAEYCQEHGLPYLEGGKVVVAKSSDELGALDQIHARAQANQVPGFAG</sequence>
<dbReference type="EMBL" id="JBHLUB010000004">
    <property type="protein sequence ID" value="MFC0581451.1"/>
    <property type="molecule type" value="Genomic_DNA"/>
</dbReference>
<dbReference type="PANTHER" id="PTHR43104:SF2">
    <property type="entry name" value="L-2-HYDROXYGLUTARATE DEHYDROGENASE, MITOCHONDRIAL"/>
    <property type="match status" value="1"/>
</dbReference>
<dbReference type="InterPro" id="IPR006076">
    <property type="entry name" value="FAD-dep_OxRdtase"/>
</dbReference>
<gene>
    <name evidence="7" type="ORF">ACFFFR_03465</name>
</gene>
<comment type="cofactor">
    <cofactor evidence="1">
        <name>FAD</name>
        <dbReference type="ChEBI" id="CHEBI:57692"/>
    </cofactor>
</comment>
<dbReference type="SUPFAM" id="SSF51905">
    <property type="entry name" value="FAD/NAD(P)-binding domain"/>
    <property type="match status" value="1"/>
</dbReference>
<reference evidence="7 8" key="1">
    <citation type="submission" date="2024-09" db="EMBL/GenBank/DDBJ databases">
        <authorList>
            <person name="Sun Q."/>
            <person name="Mori K."/>
        </authorList>
    </citation>
    <scope>NUCLEOTIDE SEQUENCE [LARGE SCALE GENOMIC DNA]</scope>
    <source>
        <strain evidence="7 8">NCAIM B.02604</strain>
    </source>
</reference>
<name>A0ABV6P9Z1_9MICC</name>
<protein>
    <submittedName>
        <fullName evidence="7">FAD-dependent oxidoreductase</fullName>
    </submittedName>
</protein>
<feature type="domain" description="FAD dependent oxidoreductase" evidence="6">
    <location>
        <begin position="5"/>
        <end position="112"/>
    </location>
</feature>
<dbReference type="Pfam" id="PF01266">
    <property type="entry name" value="DAO"/>
    <property type="match status" value="1"/>
</dbReference>
<comment type="caution">
    <text evidence="7">The sequence shown here is derived from an EMBL/GenBank/DDBJ whole genome shotgun (WGS) entry which is preliminary data.</text>
</comment>
<evidence type="ECO:0000256" key="4">
    <source>
        <dbReference type="ARBA" id="ARBA00023002"/>
    </source>
</evidence>
<proteinExistence type="inferred from homology"/>
<evidence type="ECO:0000259" key="6">
    <source>
        <dbReference type="Pfam" id="PF01266"/>
    </source>
</evidence>
<dbReference type="RefSeq" id="WP_377458141.1">
    <property type="nucleotide sequence ID" value="NZ_JBHLUB010000004.1"/>
</dbReference>
<organism evidence="7 8">
    <name type="scientific">Micrococcoides hystricis</name>
    <dbReference type="NCBI Taxonomy" id="1572761"/>
    <lineage>
        <taxon>Bacteria</taxon>
        <taxon>Bacillati</taxon>
        <taxon>Actinomycetota</taxon>
        <taxon>Actinomycetes</taxon>
        <taxon>Micrococcales</taxon>
        <taxon>Micrococcaceae</taxon>
        <taxon>Micrococcoides</taxon>
    </lineage>
</organism>
<keyword evidence="8" id="KW-1185">Reference proteome</keyword>
<dbReference type="Gene3D" id="3.50.50.60">
    <property type="entry name" value="FAD/NAD(P)-binding domain"/>
    <property type="match status" value="1"/>
</dbReference>
<evidence type="ECO:0000256" key="5">
    <source>
        <dbReference type="ARBA" id="ARBA00037941"/>
    </source>
</evidence>
<evidence type="ECO:0000313" key="8">
    <source>
        <dbReference type="Proteomes" id="UP001589862"/>
    </source>
</evidence>
<dbReference type="InterPro" id="IPR036188">
    <property type="entry name" value="FAD/NAD-bd_sf"/>
</dbReference>
<accession>A0ABV6P9Z1</accession>
<evidence type="ECO:0000313" key="7">
    <source>
        <dbReference type="EMBL" id="MFC0581451.1"/>
    </source>
</evidence>
<evidence type="ECO:0000256" key="2">
    <source>
        <dbReference type="ARBA" id="ARBA00022630"/>
    </source>
</evidence>
<keyword evidence="3" id="KW-0274">FAD</keyword>